<accession>A0A5B7IWT9</accession>
<protein>
    <submittedName>
        <fullName evidence="1">Uncharacterized protein</fullName>
    </submittedName>
</protein>
<keyword evidence="2" id="KW-1185">Reference proteome</keyword>
<reference evidence="1 2" key="1">
    <citation type="submission" date="2019-05" db="EMBL/GenBank/DDBJ databases">
        <title>Another draft genome of Portunus trituberculatus and its Hox gene families provides insights of decapod evolution.</title>
        <authorList>
            <person name="Jeong J.-H."/>
            <person name="Song I."/>
            <person name="Kim S."/>
            <person name="Choi T."/>
            <person name="Kim D."/>
            <person name="Ryu S."/>
            <person name="Kim W."/>
        </authorList>
    </citation>
    <scope>NUCLEOTIDE SEQUENCE [LARGE SCALE GENOMIC DNA]</scope>
    <source>
        <tissue evidence="1">Muscle</tissue>
    </source>
</reference>
<dbReference type="EMBL" id="VSRR010069945">
    <property type="protein sequence ID" value="MPC85907.1"/>
    <property type="molecule type" value="Genomic_DNA"/>
</dbReference>
<name>A0A5B7IWT9_PORTR</name>
<comment type="caution">
    <text evidence="1">The sequence shown here is derived from an EMBL/GenBank/DDBJ whole genome shotgun (WGS) entry which is preliminary data.</text>
</comment>
<dbReference type="Proteomes" id="UP000324222">
    <property type="component" value="Unassembled WGS sequence"/>
</dbReference>
<dbReference type="AlphaFoldDB" id="A0A5B7IWT9"/>
<sequence>MCLPWVFTANVTCYVAPAQVRMLSLRSEITGEVGQARCPAPYWVSGTVDLIQNTLHLFPNL</sequence>
<evidence type="ECO:0000313" key="1">
    <source>
        <dbReference type="EMBL" id="MPC85907.1"/>
    </source>
</evidence>
<evidence type="ECO:0000313" key="2">
    <source>
        <dbReference type="Proteomes" id="UP000324222"/>
    </source>
</evidence>
<proteinExistence type="predicted"/>
<organism evidence="1 2">
    <name type="scientific">Portunus trituberculatus</name>
    <name type="common">Swimming crab</name>
    <name type="synonym">Neptunus trituberculatus</name>
    <dbReference type="NCBI Taxonomy" id="210409"/>
    <lineage>
        <taxon>Eukaryota</taxon>
        <taxon>Metazoa</taxon>
        <taxon>Ecdysozoa</taxon>
        <taxon>Arthropoda</taxon>
        <taxon>Crustacea</taxon>
        <taxon>Multicrustacea</taxon>
        <taxon>Malacostraca</taxon>
        <taxon>Eumalacostraca</taxon>
        <taxon>Eucarida</taxon>
        <taxon>Decapoda</taxon>
        <taxon>Pleocyemata</taxon>
        <taxon>Brachyura</taxon>
        <taxon>Eubrachyura</taxon>
        <taxon>Portunoidea</taxon>
        <taxon>Portunidae</taxon>
        <taxon>Portuninae</taxon>
        <taxon>Portunus</taxon>
    </lineage>
</organism>
<gene>
    <name evidence="1" type="ORF">E2C01_080708</name>
</gene>